<name>S7NZ22_MYOBR</name>
<evidence type="ECO:0000313" key="3">
    <source>
        <dbReference type="Proteomes" id="UP000052978"/>
    </source>
</evidence>
<accession>S7NZ22</accession>
<dbReference type="PROSITE" id="PS50838">
    <property type="entry name" value="MAGE"/>
    <property type="match status" value="1"/>
</dbReference>
<organism evidence="2 3">
    <name type="scientific">Myotis brandtii</name>
    <name type="common">Brandt's bat</name>
    <dbReference type="NCBI Taxonomy" id="109478"/>
    <lineage>
        <taxon>Eukaryota</taxon>
        <taxon>Metazoa</taxon>
        <taxon>Chordata</taxon>
        <taxon>Craniata</taxon>
        <taxon>Vertebrata</taxon>
        <taxon>Euteleostomi</taxon>
        <taxon>Mammalia</taxon>
        <taxon>Eutheria</taxon>
        <taxon>Laurasiatheria</taxon>
        <taxon>Chiroptera</taxon>
        <taxon>Yangochiroptera</taxon>
        <taxon>Vespertilionidae</taxon>
        <taxon>Myotis</taxon>
    </lineage>
</organism>
<gene>
    <name evidence="2" type="ORF">D623_10015013</name>
</gene>
<evidence type="ECO:0000259" key="1">
    <source>
        <dbReference type="PROSITE" id="PS50838"/>
    </source>
</evidence>
<dbReference type="InterPro" id="IPR002190">
    <property type="entry name" value="MHD_dom"/>
</dbReference>
<reference evidence="2 3" key="1">
    <citation type="journal article" date="2013" name="Nat. Commun.">
        <title>Genome analysis reveals insights into physiology and longevity of the Brandt's bat Myotis brandtii.</title>
        <authorList>
            <person name="Seim I."/>
            <person name="Fang X."/>
            <person name="Xiong Z."/>
            <person name="Lobanov A.V."/>
            <person name="Huang Z."/>
            <person name="Ma S."/>
            <person name="Feng Y."/>
            <person name="Turanov A.A."/>
            <person name="Zhu Y."/>
            <person name="Lenz T.L."/>
            <person name="Gerashchenko M.V."/>
            <person name="Fan D."/>
            <person name="Hee Yim S."/>
            <person name="Yao X."/>
            <person name="Jordan D."/>
            <person name="Xiong Y."/>
            <person name="Ma Y."/>
            <person name="Lyapunov A.N."/>
            <person name="Chen G."/>
            <person name="Kulakova O.I."/>
            <person name="Sun Y."/>
            <person name="Lee S.G."/>
            <person name="Bronson R.T."/>
            <person name="Moskalev A.A."/>
            <person name="Sunyaev S.R."/>
            <person name="Zhang G."/>
            <person name="Krogh A."/>
            <person name="Wang J."/>
            <person name="Gladyshev V.N."/>
        </authorList>
    </citation>
    <scope>NUCLEOTIDE SEQUENCE [LARGE SCALE GENOMIC DNA]</scope>
</reference>
<dbReference type="Proteomes" id="UP000052978">
    <property type="component" value="Unassembled WGS sequence"/>
</dbReference>
<dbReference type="EMBL" id="KE161269">
    <property type="protein sequence ID" value="EPQ02853.1"/>
    <property type="molecule type" value="Genomic_DNA"/>
</dbReference>
<dbReference type="Gene3D" id="1.10.10.1210">
    <property type="entry name" value="MAGE homology domain, winged helix WH2 motif"/>
    <property type="match status" value="1"/>
</dbReference>
<proteinExistence type="predicted"/>
<keyword evidence="3" id="KW-1185">Reference proteome</keyword>
<dbReference type="AlphaFoldDB" id="S7NZ22"/>
<sequence>MPITSLPLGAPKEDYYGRVHAAAIPQLQAGASHQSTTRLFILLGPLRNLETSKLEILGFVAKLHEKEPQHWQVQYHEALAGQVNRVRARPVGGLGLGPEPVLGLAPTPVRAEEKWSARGSGPYGS</sequence>
<dbReference type="InterPro" id="IPR041899">
    <property type="entry name" value="MAGE_WH2"/>
</dbReference>
<evidence type="ECO:0000313" key="2">
    <source>
        <dbReference type="EMBL" id="EPQ02853.1"/>
    </source>
</evidence>
<feature type="domain" description="MAGE" evidence="1">
    <location>
        <begin position="44"/>
        <end position="78"/>
    </location>
</feature>
<protein>
    <submittedName>
        <fullName evidence="2">Melanoma-associated antigen F1</fullName>
    </submittedName>
</protein>